<dbReference type="InterPro" id="IPR014352">
    <property type="entry name" value="FERM/acyl-CoA-bd_prot_sf"/>
</dbReference>
<evidence type="ECO:0000256" key="4">
    <source>
        <dbReference type="ARBA" id="ARBA00023121"/>
    </source>
</evidence>
<dbReference type="InterPro" id="IPR000582">
    <property type="entry name" value="Acyl-CoA-binding_protein"/>
</dbReference>
<reference evidence="7" key="1">
    <citation type="submission" date="2021-01" db="EMBL/GenBank/DDBJ databases">
        <authorList>
            <person name="Corre E."/>
            <person name="Pelletier E."/>
            <person name="Niang G."/>
            <person name="Scheremetjew M."/>
            <person name="Finn R."/>
            <person name="Kale V."/>
            <person name="Holt S."/>
            <person name="Cochrane G."/>
            <person name="Meng A."/>
            <person name="Brown T."/>
            <person name="Cohen L."/>
        </authorList>
    </citation>
    <scope>NUCLEOTIDE SEQUENCE</scope>
    <source>
        <strain evidence="7">CCMP1320</strain>
    </source>
</reference>
<keyword evidence="3 5" id="KW-0040">ANK repeat</keyword>
<dbReference type="EMBL" id="HBIP01022140">
    <property type="protein sequence ID" value="CAE0498145.1"/>
    <property type="molecule type" value="Transcribed_RNA"/>
</dbReference>
<evidence type="ECO:0000313" key="7">
    <source>
        <dbReference type="EMBL" id="CAE0498145.1"/>
    </source>
</evidence>
<evidence type="ECO:0000256" key="3">
    <source>
        <dbReference type="ARBA" id="ARBA00023043"/>
    </source>
</evidence>
<gene>
    <name evidence="7" type="ORF">DTER00134_LOCUS13218</name>
</gene>
<dbReference type="SUPFAM" id="SSF47027">
    <property type="entry name" value="Acyl-CoA binding protein"/>
    <property type="match status" value="1"/>
</dbReference>
<dbReference type="SUPFAM" id="SSF48403">
    <property type="entry name" value="Ankyrin repeat"/>
    <property type="match status" value="1"/>
</dbReference>
<dbReference type="PROSITE" id="PS51228">
    <property type="entry name" value="ACB_2"/>
    <property type="match status" value="1"/>
</dbReference>
<dbReference type="GO" id="GO:0000062">
    <property type="term" value="F:fatty-acyl-CoA binding"/>
    <property type="evidence" value="ECO:0007669"/>
    <property type="project" value="InterPro"/>
</dbReference>
<dbReference type="Pfam" id="PF00887">
    <property type="entry name" value="ACBP"/>
    <property type="match status" value="1"/>
</dbReference>
<evidence type="ECO:0000256" key="5">
    <source>
        <dbReference type="PROSITE-ProRule" id="PRU00023"/>
    </source>
</evidence>
<sequence length="248" mass="25839">MSGQLDDTFEQAADFVATHTSSLLQEDLLHLYGLYKQATEGPCNATKPAFWDLRAKSKWNAWSKLGDMTKESAMVGYVECLNRAQPGWDSASHESGGGTGKKSGMGPVFSTMAAAAGEDEPGVGEQASNNEHNQLHALAGAGDVQGVQALLDAGTDVDQRDDQGCTALHFAADRGCIATAKQLLSAGAQVNAQDDDGGTPLHYAALCGNQEVAIMLKEDAGADVAIQDASGQLAKAYAPDAWADLIGP</sequence>
<dbReference type="Gene3D" id="1.20.80.10">
    <property type="match status" value="1"/>
</dbReference>
<evidence type="ECO:0000256" key="1">
    <source>
        <dbReference type="ARBA" id="ARBA00005567"/>
    </source>
</evidence>
<dbReference type="Pfam" id="PF12796">
    <property type="entry name" value="Ank_2"/>
    <property type="match status" value="1"/>
</dbReference>
<dbReference type="PROSITE" id="PS50088">
    <property type="entry name" value="ANK_REPEAT"/>
    <property type="match status" value="3"/>
</dbReference>
<organism evidence="7">
    <name type="scientific">Dunaliella tertiolecta</name>
    <name type="common">Green alga</name>
    <dbReference type="NCBI Taxonomy" id="3047"/>
    <lineage>
        <taxon>Eukaryota</taxon>
        <taxon>Viridiplantae</taxon>
        <taxon>Chlorophyta</taxon>
        <taxon>core chlorophytes</taxon>
        <taxon>Chlorophyceae</taxon>
        <taxon>CS clade</taxon>
        <taxon>Chlamydomonadales</taxon>
        <taxon>Dunaliellaceae</taxon>
        <taxon>Dunaliella</taxon>
    </lineage>
</organism>
<feature type="repeat" description="ANK" evidence="5">
    <location>
        <begin position="163"/>
        <end position="195"/>
    </location>
</feature>
<dbReference type="Gene3D" id="1.25.40.20">
    <property type="entry name" value="Ankyrin repeat-containing domain"/>
    <property type="match status" value="2"/>
</dbReference>
<evidence type="ECO:0000256" key="2">
    <source>
        <dbReference type="ARBA" id="ARBA00022737"/>
    </source>
</evidence>
<comment type="similarity">
    <text evidence="1">Belongs to the ACBP family.</text>
</comment>
<dbReference type="PRINTS" id="PR00689">
    <property type="entry name" value="ACOABINDINGP"/>
</dbReference>
<dbReference type="SMART" id="SM00248">
    <property type="entry name" value="ANK"/>
    <property type="match status" value="3"/>
</dbReference>
<evidence type="ECO:0000259" key="6">
    <source>
        <dbReference type="PROSITE" id="PS51228"/>
    </source>
</evidence>
<proteinExistence type="inferred from homology"/>
<feature type="domain" description="ACB" evidence="6">
    <location>
        <begin position="5"/>
        <end position="90"/>
    </location>
</feature>
<accession>A0A7S3QZJ8</accession>
<dbReference type="InterPro" id="IPR002110">
    <property type="entry name" value="Ankyrin_rpt"/>
</dbReference>
<protein>
    <recommendedName>
        <fullName evidence="6">ACB domain-containing protein</fullName>
    </recommendedName>
</protein>
<name>A0A7S3QZJ8_DUNTE</name>
<dbReference type="InterPro" id="IPR036770">
    <property type="entry name" value="Ankyrin_rpt-contain_sf"/>
</dbReference>
<dbReference type="AlphaFoldDB" id="A0A7S3QZJ8"/>
<dbReference type="InterPro" id="IPR035984">
    <property type="entry name" value="Acyl-CoA-binding_sf"/>
</dbReference>
<dbReference type="PROSITE" id="PS50297">
    <property type="entry name" value="ANK_REP_REGION"/>
    <property type="match status" value="2"/>
</dbReference>
<feature type="repeat" description="ANK" evidence="5">
    <location>
        <begin position="130"/>
        <end position="162"/>
    </location>
</feature>
<feature type="repeat" description="ANK" evidence="5">
    <location>
        <begin position="196"/>
        <end position="229"/>
    </location>
</feature>
<dbReference type="PANTHER" id="PTHR24119">
    <property type="entry name" value="ACYL-COA-BINDING DOMAIN-CONTAINING PROTEIN 6"/>
    <property type="match status" value="1"/>
</dbReference>
<keyword evidence="2" id="KW-0677">Repeat</keyword>
<keyword evidence="4" id="KW-0446">Lipid-binding</keyword>
<dbReference type="PANTHER" id="PTHR24119:SF0">
    <property type="entry name" value="ACYL-COA-BINDING DOMAIN-CONTAINING PROTEIN 6"/>
    <property type="match status" value="1"/>
</dbReference>